<dbReference type="RefSeq" id="WP_099643274.1">
    <property type="nucleotide sequence ID" value="NZ_NKHF01000083.1"/>
</dbReference>
<dbReference type="Gene3D" id="2.60.40.3650">
    <property type="match status" value="1"/>
</dbReference>
<dbReference type="InterPro" id="IPR001478">
    <property type="entry name" value="PDZ"/>
</dbReference>
<dbReference type="Proteomes" id="UP000228621">
    <property type="component" value="Unassembled WGS sequence"/>
</dbReference>
<dbReference type="PIRSF" id="PIRSF016493">
    <property type="entry name" value="Glycyl_aminpptds"/>
    <property type="match status" value="1"/>
</dbReference>
<dbReference type="InterPro" id="IPR007963">
    <property type="entry name" value="Peptidase_M61_catalytic"/>
</dbReference>
<feature type="domain" description="PDZ" evidence="3">
    <location>
        <begin position="492"/>
        <end position="554"/>
    </location>
</feature>
<dbReference type="Pfam" id="PF17899">
    <property type="entry name" value="Peptidase_M61_N"/>
    <property type="match status" value="1"/>
</dbReference>
<evidence type="ECO:0000259" key="3">
    <source>
        <dbReference type="Pfam" id="PF13180"/>
    </source>
</evidence>
<comment type="caution">
    <text evidence="5">The sequence shown here is derived from an EMBL/GenBank/DDBJ whole genome shotgun (WGS) entry which is preliminary data.</text>
</comment>
<dbReference type="SUPFAM" id="SSF50156">
    <property type="entry name" value="PDZ domain-like"/>
    <property type="match status" value="1"/>
</dbReference>
<dbReference type="EMBL" id="NKHF01000083">
    <property type="protein sequence ID" value="PCK30490.1"/>
    <property type="molecule type" value="Genomic_DNA"/>
</dbReference>
<reference evidence="6" key="1">
    <citation type="journal article" date="2019" name="Genome Announc.">
        <title>Draft Genome Sequence of Pseudoalteromonas piscicida Strain 36Y ROTHPW, an Hypersaline Seawater Isolate from the South Coast of Sonora, Mexico.</title>
        <authorList>
            <person name="Sanchez-Diaz R."/>
            <person name="Molina-Garza Z.J."/>
            <person name="Cruz-Suarez L.E."/>
            <person name="Selvin J."/>
            <person name="Kiran G.S."/>
            <person name="Ibarra-Gamez J.C."/>
            <person name="Gomez-Gil B."/>
            <person name="Galaviz-Silva L."/>
        </authorList>
    </citation>
    <scope>NUCLEOTIDE SEQUENCE [LARGE SCALE GENOMIC DNA]</scope>
    <source>
        <strain evidence="6">36Y_RITHPW</strain>
    </source>
</reference>
<proteinExistence type="predicted"/>
<feature type="domain" description="Peptidase M61 N-terminal" evidence="4">
    <location>
        <begin position="21"/>
        <end position="185"/>
    </location>
</feature>
<keyword evidence="1" id="KW-0732">Signal</keyword>
<dbReference type="SUPFAM" id="SSF55486">
    <property type="entry name" value="Metalloproteases ('zincins'), catalytic domain"/>
    <property type="match status" value="1"/>
</dbReference>
<sequence length="592" mass="67237">MKKSLITLACLAAFNAYADVNYQIAITQPEHHLAQVEVTFPKSSQTSIDVQLPDWRTGRYEILNLANGVRFFAAKAENDESLAWEKIDKNTWRVHLSEPTELTVQYQIYANELGLRARHIDDTHAFIDASGFFMFSESFRSEPVTVELDVPKDWRSVSGMDFADSKHSFKAANYDILLDSPIETGVNQLHKFEVDNRQYELVIWGEGNFDVELMLNDLKKLVKTGTLIWDDYPYDRYVFMVHATSGARGATEHLNSTIIQRHRDSFKDRDDYIGFISTAAHEFIHTWNVKNYRPAGMVPYDYVAPNYTDLLWLAEGSTSYFEDYLLLSSGITTNDEYLKMLTKRVNRHLKTPGRHVQSVAATSFDKWINQGGDHGINYSTNIYSEGALVSMALDIDLLAKSNGKTSYRDVHRALYQQHKLPNSFTSEDVKNILKTLTGRDYSAWWKDYVDTPADIDFDALFAKVGLVYDYPSSAEVVAGFEGKAKTNGELLTLTHVARDGNAWQAGLTAGDHIVAFDKHHVRKDLTASLAHFKPGQTVTVDYIRRDKLMSTTLTLGRDFNKPKQITFSTEPTKAQTALYKAWMGVSHPHEVK</sequence>
<name>A0A2A5JM34_PSEO7</name>
<dbReference type="InterPro" id="IPR024191">
    <property type="entry name" value="Peptidase_M61"/>
</dbReference>
<dbReference type="InterPro" id="IPR040756">
    <property type="entry name" value="Peptidase_M61_N"/>
</dbReference>
<dbReference type="Gene3D" id="1.10.390.10">
    <property type="entry name" value="Neutral Protease Domain 2"/>
    <property type="match status" value="1"/>
</dbReference>
<dbReference type="OrthoDB" id="9778516at2"/>
<dbReference type="Pfam" id="PF13180">
    <property type="entry name" value="PDZ_2"/>
    <property type="match status" value="1"/>
</dbReference>
<feature type="domain" description="Peptidase M61 catalytic" evidence="2">
    <location>
        <begin position="275"/>
        <end position="389"/>
    </location>
</feature>
<accession>A0A2A5JM34</accession>
<dbReference type="Pfam" id="PF05299">
    <property type="entry name" value="Peptidase_M61"/>
    <property type="match status" value="1"/>
</dbReference>
<evidence type="ECO:0000259" key="4">
    <source>
        <dbReference type="Pfam" id="PF17899"/>
    </source>
</evidence>
<evidence type="ECO:0000256" key="1">
    <source>
        <dbReference type="SAM" id="SignalP"/>
    </source>
</evidence>
<organism evidence="5 6">
    <name type="scientific">Pseudoalteromonas piscicida</name>
    <dbReference type="NCBI Taxonomy" id="43662"/>
    <lineage>
        <taxon>Bacteria</taxon>
        <taxon>Pseudomonadati</taxon>
        <taxon>Pseudomonadota</taxon>
        <taxon>Gammaproteobacteria</taxon>
        <taxon>Alteromonadales</taxon>
        <taxon>Pseudoalteromonadaceae</taxon>
        <taxon>Pseudoalteromonas</taxon>
    </lineage>
</organism>
<keyword evidence="6" id="KW-1185">Reference proteome</keyword>
<feature type="signal peptide" evidence="1">
    <location>
        <begin position="1"/>
        <end position="18"/>
    </location>
</feature>
<dbReference type="InterPro" id="IPR027268">
    <property type="entry name" value="Peptidase_M4/M1_CTD_sf"/>
</dbReference>
<dbReference type="AlphaFoldDB" id="A0A2A5JM34"/>
<evidence type="ECO:0000259" key="2">
    <source>
        <dbReference type="Pfam" id="PF05299"/>
    </source>
</evidence>
<evidence type="ECO:0000313" key="6">
    <source>
        <dbReference type="Proteomes" id="UP000228621"/>
    </source>
</evidence>
<gene>
    <name evidence="5" type="ORF">CEX98_17290</name>
</gene>
<feature type="chain" id="PRO_5012607889" evidence="1">
    <location>
        <begin position="19"/>
        <end position="592"/>
    </location>
</feature>
<dbReference type="Gene3D" id="2.30.42.10">
    <property type="match status" value="1"/>
</dbReference>
<protein>
    <submittedName>
        <fullName evidence="5">Peptidase M61</fullName>
    </submittedName>
</protein>
<evidence type="ECO:0000313" key="5">
    <source>
        <dbReference type="EMBL" id="PCK30490.1"/>
    </source>
</evidence>
<dbReference type="InterPro" id="IPR036034">
    <property type="entry name" value="PDZ_sf"/>
</dbReference>